<sequence length="207" mass="24720">MHATEEFLDFDKLEEKLYGIFETSVLNYTQDILNVFDNRGILQKPAYLKNSANTLEEELDILHQLNKNLRKEIEENLEKLSQKQNEYEGFKQDHKLVTNQIKETHESLLMARRCYKNFLNFYYTIESRQTDQQVIFIQFFTQSKRDSEKYSIRLLRNTQTGKYSLQETNPTLKNNKYAERILEHTNNVPGVLAYIRLGFVLIKKHKK</sequence>
<proteinExistence type="predicted"/>
<evidence type="ECO:0000256" key="1">
    <source>
        <dbReference type="SAM" id="Coils"/>
    </source>
</evidence>
<feature type="coiled-coil region" evidence="1">
    <location>
        <begin position="48"/>
        <end position="93"/>
    </location>
</feature>
<evidence type="ECO:0000313" key="3">
    <source>
        <dbReference type="Proteomes" id="UP000663880"/>
    </source>
</evidence>
<dbReference type="AlphaFoldDB" id="A0A821WBC4"/>
<dbReference type="OrthoDB" id="6353017at2759"/>
<evidence type="ECO:0008006" key="4">
    <source>
        <dbReference type="Google" id="ProtNLM"/>
    </source>
</evidence>
<organism evidence="2 3">
    <name type="scientific">Pieris macdunnoughi</name>
    <dbReference type="NCBI Taxonomy" id="345717"/>
    <lineage>
        <taxon>Eukaryota</taxon>
        <taxon>Metazoa</taxon>
        <taxon>Ecdysozoa</taxon>
        <taxon>Arthropoda</taxon>
        <taxon>Hexapoda</taxon>
        <taxon>Insecta</taxon>
        <taxon>Pterygota</taxon>
        <taxon>Neoptera</taxon>
        <taxon>Endopterygota</taxon>
        <taxon>Lepidoptera</taxon>
        <taxon>Glossata</taxon>
        <taxon>Ditrysia</taxon>
        <taxon>Papilionoidea</taxon>
        <taxon>Pieridae</taxon>
        <taxon>Pierinae</taxon>
        <taxon>Pieris</taxon>
    </lineage>
</organism>
<reference evidence="2" key="1">
    <citation type="submission" date="2021-02" db="EMBL/GenBank/DDBJ databases">
        <authorList>
            <person name="Steward A R."/>
        </authorList>
    </citation>
    <scope>NUCLEOTIDE SEQUENCE</scope>
</reference>
<keyword evidence="3" id="KW-1185">Reference proteome</keyword>
<accession>A0A821WBC4</accession>
<keyword evidence="1" id="KW-0175">Coiled coil</keyword>
<dbReference type="Proteomes" id="UP000663880">
    <property type="component" value="Unassembled WGS sequence"/>
</dbReference>
<dbReference type="EMBL" id="CAJOBZ010000061">
    <property type="protein sequence ID" value="CAF4922109.1"/>
    <property type="molecule type" value="Genomic_DNA"/>
</dbReference>
<gene>
    <name evidence="2" type="ORF">PMACD_LOCUS13121</name>
</gene>
<name>A0A821WBC4_9NEOP</name>
<evidence type="ECO:0000313" key="2">
    <source>
        <dbReference type="EMBL" id="CAF4922109.1"/>
    </source>
</evidence>
<protein>
    <recommendedName>
        <fullName evidence="4">Kinetochore protein SPC25</fullName>
    </recommendedName>
</protein>
<comment type="caution">
    <text evidence="2">The sequence shown here is derived from an EMBL/GenBank/DDBJ whole genome shotgun (WGS) entry which is preliminary data.</text>
</comment>